<evidence type="ECO:0000313" key="2">
    <source>
        <dbReference type="EMBL" id="SNT50761.1"/>
    </source>
</evidence>
<comment type="similarity">
    <text evidence="1">Belongs to the proline racemase family.</text>
</comment>
<dbReference type="SFLD" id="SFLDS00028">
    <property type="entry name" value="Proline_Racemase"/>
    <property type="match status" value="1"/>
</dbReference>
<dbReference type="PANTHER" id="PTHR33442">
    <property type="entry name" value="TRANS-3-HYDROXY-L-PROLINE DEHYDRATASE"/>
    <property type="match status" value="1"/>
</dbReference>
<accession>A0A239N755</accession>
<reference evidence="3" key="1">
    <citation type="submission" date="2017-06" db="EMBL/GenBank/DDBJ databases">
        <authorList>
            <person name="Varghese N."/>
            <person name="Submissions S."/>
        </authorList>
    </citation>
    <scope>NUCLEOTIDE SEQUENCE [LARGE SCALE GENOMIC DNA]</scope>
    <source>
        <strain evidence="3">JCM 23211</strain>
    </source>
</reference>
<dbReference type="SUPFAM" id="SSF54506">
    <property type="entry name" value="Diaminopimelate epimerase-like"/>
    <property type="match status" value="1"/>
</dbReference>
<protein>
    <submittedName>
        <fullName evidence="2">Proline racemase</fullName>
    </submittedName>
</protein>
<proteinExistence type="inferred from homology"/>
<dbReference type="GO" id="GO:0047580">
    <property type="term" value="F:4-hydroxyproline epimerase activity"/>
    <property type="evidence" value="ECO:0007669"/>
    <property type="project" value="TreeGrafter"/>
</dbReference>
<evidence type="ECO:0000313" key="3">
    <source>
        <dbReference type="Proteomes" id="UP000198327"/>
    </source>
</evidence>
<dbReference type="PANTHER" id="PTHR33442:SF5">
    <property type="entry name" value="BIFUNCTIONAL TRANS-3-HYDROXY-L-PROLINE DEHYDRATASE_2-EPIMERASE"/>
    <property type="match status" value="1"/>
</dbReference>
<organism evidence="2 3">
    <name type="scientific">Rhodococcoides kyotonense</name>
    <dbReference type="NCBI Taxonomy" id="398843"/>
    <lineage>
        <taxon>Bacteria</taxon>
        <taxon>Bacillati</taxon>
        <taxon>Actinomycetota</taxon>
        <taxon>Actinomycetes</taxon>
        <taxon>Mycobacteriales</taxon>
        <taxon>Nocardiaceae</taxon>
        <taxon>Rhodococcoides</taxon>
    </lineage>
</organism>
<sequence length="359" mass="38340">MSVSIPLASTHSWPAEVESWIRREPRETVLVVDSHTAGNPTRIVVGGDAIADLVVGDVPAVRQHLRDDADWLRTRLVHEPRGGALTCAVLPVYETGEDWDIGAVILEPGSYPPMCGHCMLGFTVVAAEMNLVPAVRWVEDTLSFGIRTPAGVIGATARREAGAVVSATIVNVESRVVTSWPIRIGDADVVVDLVYGGDYYLCVDAVELGLDLVRSEADTIVGLARELAEKATATPILDPRTGEPLDVYQVLFHRRSKAEALRERVVVVAPPGVIDRSPCGTGSSALLALLADRGEIRTGEVLETESIIGSEFLLRAESVRMEGGIVVTVPSITSSAHINGFSAVVVDSRDALRDGFAPL</sequence>
<name>A0A239N755_9NOCA</name>
<dbReference type="Proteomes" id="UP000198327">
    <property type="component" value="Unassembled WGS sequence"/>
</dbReference>
<evidence type="ECO:0000256" key="1">
    <source>
        <dbReference type="ARBA" id="ARBA00007529"/>
    </source>
</evidence>
<dbReference type="InterPro" id="IPR008794">
    <property type="entry name" value="Pro_racemase_fam"/>
</dbReference>
<dbReference type="EMBL" id="FZOW01000031">
    <property type="protein sequence ID" value="SNT50761.1"/>
    <property type="molecule type" value="Genomic_DNA"/>
</dbReference>
<dbReference type="AlphaFoldDB" id="A0A239N755"/>
<keyword evidence="3" id="KW-1185">Reference proteome</keyword>
<gene>
    <name evidence="2" type="ORF">SAMN05421642_1319</name>
</gene>
<dbReference type="Gene3D" id="3.10.310.10">
    <property type="entry name" value="Diaminopimelate Epimerase, Chain A, domain 1"/>
    <property type="match status" value="2"/>
</dbReference>
<dbReference type="Pfam" id="PF05544">
    <property type="entry name" value="Pro_racemase"/>
    <property type="match status" value="1"/>
</dbReference>
<dbReference type="RefSeq" id="WP_217900002.1">
    <property type="nucleotide sequence ID" value="NZ_FZOW01000031.1"/>
</dbReference>